<protein>
    <recommendedName>
        <fullName evidence="4">Integral membrane protein</fullName>
    </recommendedName>
</protein>
<keyword evidence="1" id="KW-0812">Transmembrane</keyword>
<organism evidence="2 3">
    <name type="scientific">Catenulispora pinistramenti</name>
    <dbReference type="NCBI Taxonomy" id="2705254"/>
    <lineage>
        <taxon>Bacteria</taxon>
        <taxon>Bacillati</taxon>
        <taxon>Actinomycetota</taxon>
        <taxon>Actinomycetes</taxon>
        <taxon>Catenulisporales</taxon>
        <taxon>Catenulisporaceae</taxon>
        <taxon>Catenulispora</taxon>
    </lineage>
</organism>
<reference evidence="2 3" key="1">
    <citation type="submission" date="2020-02" db="EMBL/GenBank/DDBJ databases">
        <title>Acidophilic actinobacteria isolated from forest soil.</title>
        <authorList>
            <person name="Golinska P."/>
        </authorList>
    </citation>
    <scope>NUCLEOTIDE SEQUENCE [LARGE SCALE GENOMIC DNA]</scope>
    <source>
        <strain evidence="2 3">NL8</strain>
    </source>
</reference>
<feature type="transmembrane region" description="Helical" evidence="1">
    <location>
        <begin position="87"/>
        <end position="110"/>
    </location>
</feature>
<proteinExistence type="predicted"/>
<keyword evidence="1" id="KW-0472">Membrane</keyword>
<evidence type="ECO:0000313" key="2">
    <source>
        <dbReference type="EMBL" id="MBS2548052.1"/>
    </source>
</evidence>
<gene>
    <name evidence="2" type="ORF">KGQ19_14375</name>
</gene>
<sequence>MNTTDWIVDIALLLIVFRQLREERISKATFIIPIAMVTWAASNYLHGIPTAGNDLALVALFTGIGAVFGLFGGLLTRVRARQDHVTVKATAGAAALWVISMGFRLGFAVWSSHPSGAAHLTSFSVAHDITSGQAWVTALILMALGEVIVRLGTIAVRAWALSSHGAGTGAGAGAGARSQSGVLAQGGTLAQGRTLAQRQAEDREFAMEMVSRV</sequence>
<evidence type="ECO:0000256" key="1">
    <source>
        <dbReference type="SAM" id="Phobius"/>
    </source>
</evidence>
<evidence type="ECO:0000313" key="3">
    <source>
        <dbReference type="Proteomes" id="UP000730482"/>
    </source>
</evidence>
<dbReference type="RefSeq" id="WP_212009627.1">
    <property type="nucleotide sequence ID" value="NZ_JAAFYZ010000040.1"/>
</dbReference>
<comment type="caution">
    <text evidence="2">The sequence shown here is derived from an EMBL/GenBank/DDBJ whole genome shotgun (WGS) entry which is preliminary data.</text>
</comment>
<feature type="transmembrane region" description="Helical" evidence="1">
    <location>
        <begin position="55"/>
        <end position="75"/>
    </location>
</feature>
<accession>A0ABS5KPS8</accession>
<evidence type="ECO:0008006" key="4">
    <source>
        <dbReference type="Google" id="ProtNLM"/>
    </source>
</evidence>
<feature type="transmembrane region" description="Helical" evidence="1">
    <location>
        <begin position="28"/>
        <end position="49"/>
    </location>
</feature>
<dbReference type="EMBL" id="JAAFYZ010000040">
    <property type="protein sequence ID" value="MBS2548052.1"/>
    <property type="molecule type" value="Genomic_DNA"/>
</dbReference>
<keyword evidence="3" id="KW-1185">Reference proteome</keyword>
<keyword evidence="1" id="KW-1133">Transmembrane helix</keyword>
<dbReference type="Proteomes" id="UP000730482">
    <property type="component" value="Unassembled WGS sequence"/>
</dbReference>
<name>A0ABS5KPS8_9ACTN</name>
<feature type="transmembrane region" description="Helical" evidence="1">
    <location>
        <begin position="130"/>
        <end position="149"/>
    </location>
</feature>